<reference evidence="2 3" key="1">
    <citation type="submission" date="2019-08" db="EMBL/GenBank/DDBJ databases">
        <title>In-depth cultivation of the pig gut microbiome towards novel bacterial diversity and tailored functional studies.</title>
        <authorList>
            <person name="Wylensek D."/>
            <person name="Hitch T.C.A."/>
            <person name="Clavel T."/>
        </authorList>
    </citation>
    <scope>NUCLEOTIDE SEQUENCE [LARGE SCALE GENOMIC DNA]</scope>
    <source>
        <strain evidence="2 3">Oil+RF-744-GAM-WT-6</strain>
    </source>
</reference>
<name>A0A7X2NU11_9FIRM</name>
<evidence type="ECO:0000313" key="2">
    <source>
        <dbReference type="EMBL" id="MSS59467.1"/>
    </source>
</evidence>
<feature type="domain" description="CpXC" evidence="1">
    <location>
        <begin position="9"/>
        <end position="130"/>
    </location>
</feature>
<protein>
    <recommendedName>
        <fullName evidence="1">CpXC domain-containing protein</fullName>
    </recommendedName>
</protein>
<dbReference type="AlphaFoldDB" id="A0A7X2NU11"/>
<dbReference type="EMBL" id="VUMN01000033">
    <property type="protein sequence ID" value="MSS59467.1"/>
    <property type="molecule type" value="Genomic_DNA"/>
</dbReference>
<sequence length="222" mass="25608">MKTEIIQYACHQCGKIHEMPAIRIADETMKNEVLHTEIFQTRCPSCNAENAIYYPMAYISRTDRYLIQLVNPSEESADPVSEFLEEFDPEEKEELLKNYEIRTVINSNQLAEKIMIFDQQRDDHVIELCKVILKGSLMNQYPGLKVKNLYYSFLAGQKEAQLSIETDDGFGQALQLPEELYEGILSDAIPKLPEKLRHTREVDEDWAFAAMGYDPYAKPSQS</sequence>
<proteinExistence type="predicted"/>
<dbReference type="InterPro" id="IPR025682">
    <property type="entry name" value="CpXC_dom"/>
</dbReference>
<evidence type="ECO:0000259" key="1">
    <source>
        <dbReference type="Pfam" id="PF14353"/>
    </source>
</evidence>
<gene>
    <name evidence="2" type="ORF">FYJ51_11250</name>
</gene>
<dbReference type="Proteomes" id="UP000461880">
    <property type="component" value="Unassembled WGS sequence"/>
</dbReference>
<comment type="caution">
    <text evidence="2">The sequence shown here is derived from an EMBL/GenBank/DDBJ whole genome shotgun (WGS) entry which is preliminary data.</text>
</comment>
<evidence type="ECO:0000313" key="3">
    <source>
        <dbReference type="Proteomes" id="UP000461880"/>
    </source>
</evidence>
<accession>A0A7X2NU11</accession>
<organism evidence="2 3">
    <name type="scientific">Stecheria intestinalis</name>
    <dbReference type="NCBI Taxonomy" id="2606630"/>
    <lineage>
        <taxon>Bacteria</taxon>
        <taxon>Bacillati</taxon>
        <taxon>Bacillota</taxon>
        <taxon>Erysipelotrichia</taxon>
        <taxon>Erysipelotrichales</taxon>
        <taxon>Erysipelotrichaceae</taxon>
        <taxon>Stecheria</taxon>
    </lineage>
</organism>
<keyword evidence="3" id="KW-1185">Reference proteome</keyword>
<dbReference type="Pfam" id="PF14353">
    <property type="entry name" value="CpXC"/>
    <property type="match status" value="1"/>
</dbReference>
<dbReference type="RefSeq" id="WP_154505722.1">
    <property type="nucleotide sequence ID" value="NZ_VUMN01000033.1"/>
</dbReference>